<evidence type="ECO:0000256" key="14">
    <source>
        <dbReference type="ARBA" id="ARBA00031019"/>
    </source>
</evidence>
<dbReference type="GeneID" id="34948474"/>
<reference evidence="17" key="1">
    <citation type="journal article" date="2017" name="Sci. Rep.">
        <title>Characterization of the complete mitochondrial genomes of Maiestas dorsalis and Japananus hyalinus (Hemiptera: Cicadellidae) and comparison with other Membracoidea.</title>
        <authorList>
            <person name="Du Y."/>
            <person name="Zhang C."/>
            <person name="Dietrich C.H."/>
            <person name="Zhang Y."/>
            <person name="Dai W."/>
        </authorList>
    </citation>
    <scope>NUCLEOTIDE SEQUENCE</scope>
</reference>
<keyword evidence="6" id="KW-0679">Respiratory chain</keyword>
<keyword evidence="5" id="KW-0813">Transport</keyword>
<keyword evidence="12 17" id="KW-0496">Mitochondrion</keyword>
<evidence type="ECO:0000256" key="4">
    <source>
        <dbReference type="ARBA" id="ARBA00021095"/>
    </source>
</evidence>
<gene>
    <name evidence="17" type="primary">ND6</name>
</gene>
<keyword evidence="13 16" id="KW-0472">Membrane</keyword>
<dbReference type="AlphaFoldDB" id="A0A343ASS4"/>
<dbReference type="CTD" id="4541"/>
<keyword evidence="9" id="KW-0249">Electron transport</keyword>
<evidence type="ECO:0000256" key="8">
    <source>
        <dbReference type="ARBA" id="ARBA00022967"/>
    </source>
</evidence>
<proteinExistence type="inferred from homology"/>
<keyword evidence="11" id="KW-0520">NAD</keyword>
<evidence type="ECO:0000256" key="7">
    <source>
        <dbReference type="ARBA" id="ARBA00022692"/>
    </source>
</evidence>
<evidence type="ECO:0000256" key="16">
    <source>
        <dbReference type="SAM" id="Phobius"/>
    </source>
</evidence>
<evidence type="ECO:0000256" key="1">
    <source>
        <dbReference type="ARBA" id="ARBA00004225"/>
    </source>
</evidence>
<feature type="transmembrane region" description="Helical" evidence="16">
    <location>
        <begin position="129"/>
        <end position="153"/>
    </location>
</feature>
<dbReference type="PANTHER" id="PTHR11435">
    <property type="entry name" value="NADH UBIQUINONE OXIDOREDUCTASE SUBUNIT ND6"/>
    <property type="match status" value="1"/>
</dbReference>
<evidence type="ECO:0000313" key="17">
    <source>
        <dbReference type="EMBL" id="APO09335.1"/>
    </source>
</evidence>
<dbReference type="GO" id="GO:0008137">
    <property type="term" value="F:NADH dehydrogenase (ubiquinone) activity"/>
    <property type="evidence" value="ECO:0007669"/>
    <property type="project" value="UniProtKB-EC"/>
</dbReference>
<dbReference type="EMBL" id="KX786285">
    <property type="protein sequence ID" value="APO09335.1"/>
    <property type="molecule type" value="Genomic_DNA"/>
</dbReference>
<name>A0A343ASS4_9HEMI</name>
<evidence type="ECO:0000256" key="12">
    <source>
        <dbReference type="ARBA" id="ARBA00023128"/>
    </source>
</evidence>
<keyword evidence="8" id="KW-1278">Translocase</keyword>
<evidence type="ECO:0000256" key="9">
    <source>
        <dbReference type="ARBA" id="ARBA00022982"/>
    </source>
</evidence>
<dbReference type="InterPro" id="IPR050269">
    <property type="entry name" value="ComplexI_Subunit6"/>
</dbReference>
<keyword evidence="7 16" id="KW-0812">Transmembrane</keyword>
<comment type="subcellular location">
    <subcellularLocation>
        <location evidence="1">Mitochondrion membrane</location>
        <topology evidence="1">Multi-pass membrane protein</topology>
    </subcellularLocation>
</comment>
<geneLocation type="mitochondrion" evidence="17"/>
<evidence type="ECO:0000256" key="11">
    <source>
        <dbReference type="ARBA" id="ARBA00023027"/>
    </source>
</evidence>
<protein>
    <recommendedName>
        <fullName evidence="4">NADH-ubiquinone oxidoreductase chain 6</fullName>
        <ecNumber evidence="3">7.1.1.2</ecNumber>
    </recommendedName>
    <alternativeName>
        <fullName evidence="14">NADH dehydrogenase subunit 6</fullName>
    </alternativeName>
</protein>
<evidence type="ECO:0000256" key="10">
    <source>
        <dbReference type="ARBA" id="ARBA00022989"/>
    </source>
</evidence>
<organism evidence="17">
    <name type="scientific">Maiestas dorsalis</name>
    <dbReference type="NCBI Taxonomy" id="1928073"/>
    <lineage>
        <taxon>Eukaryota</taxon>
        <taxon>Metazoa</taxon>
        <taxon>Ecdysozoa</taxon>
        <taxon>Arthropoda</taxon>
        <taxon>Hexapoda</taxon>
        <taxon>Insecta</taxon>
        <taxon>Pterygota</taxon>
        <taxon>Neoptera</taxon>
        <taxon>Paraneoptera</taxon>
        <taxon>Hemiptera</taxon>
        <taxon>Auchenorrhyncha</taxon>
        <taxon>Membracoidea</taxon>
        <taxon>Cicadellidae</taxon>
        <taxon>Deltocephalinae</taxon>
        <taxon>Deltocephalini</taxon>
        <taxon>Maiestas</taxon>
    </lineage>
</organism>
<keyword evidence="10 16" id="KW-1133">Transmembrane helix</keyword>
<comment type="catalytic activity">
    <reaction evidence="15">
        <text>a ubiquinone + NADH + 5 H(+)(in) = a ubiquinol + NAD(+) + 4 H(+)(out)</text>
        <dbReference type="Rhea" id="RHEA:29091"/>
        <dbReference type="Rhea" id="RHEA-COMP:9565"/>
        <dbReference type="Rhea" id="RHEA-COMP:9566"/>
        <dbReference type="ChEBI" id="CHEBI:15378"/>
        <dbReference type="ChEBI" id="CHEBI:16389"/>
        <dbReference type="ChEBI" id="CHEBI:17976"/>
        <dbReference type="ChEBI" id="CHEBI:57540"/>
        <dbReference type="ChEBI" id="CHEBI:57945"/>
        <dbReference type="EC" id="7.1.1.2"/>
    </reaction>
</comment>
<evidence type="ECO:0000256" key="5">
    <source>
        <dbReference type="ARBA" id="ARBA00022448"/>
    </source>
</evidence>
<dbReference type="EC" id="7.1.1.2" evidence="3"/>
<evidence type="ECO:0000256" key="3">
    <source>
        <dbReference type="ARBA" id="ARBA00012944"/>
    </source>
</evidence>
<accession>A0A343ASS4</accession>
<dbReference type="RefSeq" id="YP_009442043.1">
    <property type="nucleotide sequence ID" value="NC_036296.1"/>
</dbReference>
<dbReference type="PANTHER" id="PTHR11435:SF1">
    <property type="entry name" value="NADH-UBIQUINONE OXIDOREDUCTASE CHAIN 6"/>
    <property type="match status" value="1"/>
</dbReference>
<evidence type="ECO:0000256" key="2">
    <source>
        <dbReference type="ARBA" id="ARBA00005698"/>
    </source>
</evidence>
<dbReference type="GO" id="GO:0031966">
    <property type="term" value="C:mitochondrial membrane"/>
    <property type="evidence" value="ECO:0007669"/>
    <property type="project" value="UniProtKB-SubCell"/>
</dbReference>
<sequence>MKFLLLKMSMIMSSSILMLKTPMSMGILLLVQTTMSTLIISKIMPNSWLSMIMFLMFVGGLLILFMYMSSIASNEKFKPNLKIMIIIMLLIFPMEELLSEMQNLENTNNLNLTYMEMTNMTKIYNKKTFLITIMMFMYMFLTMVVVTSIIKIFKGPLRAK</sequence>
<comment type="similarity">
    <text evidence="2">Belongs to the complex I subunit 6 family.</text>
</comment>
<evidence type="ECO:0000256" key="13">
    <source>
        <dbReference type="ARBA" id="ARBA00023136"/>
    </source>
</evidence>
<feature type="transmembrane region" description="Helical" evidence="16">
    <location>
        <begin position="51"/>
        <end position="69"/>
    </location>
</feature>
<evidence type="ECO:0000256" key="6">
    <source>
        <dbReference type="ARBA" id="ARBA00022660"/>
    </source>
</evidence>
<evidence type="ECO:0000256" key="15">
    <source>
        <dbReference type="ARBA" id="ARBA00049551"/>
    </source>
</evidence>